<dbReference type="Proteomes" id="UP000019184">
    <property type="component" value="Unassembled WGS sequence"/>
</dbReference>
<sequence length="202" mass="22067">MADKTAEQQPVPFANDMSVVASQLSAMVDGELQDIENDLALRRLSRDRDARDRWERYHLISDALQDHLPAMIDTDFAARIRQAIAAEPLPLPGAKPLPTWYKPVTGFALAASVVLMALFGLKLTQTDIQPTAQLAAATPALPISATALPIQTVASIQRSDPASEPVEARLGSYLVNHNGYASMNSMHGMLPYVRMVGYQTER</sequence>
<dbReference type="InterPro" id="IPR036147">
    <property type="entry name" value="Anti-sigma_E_RseA_N_sf"/>
</dbReference>
<dbReference type="CDD" id="cd16328">
    <property type="entry name" value="RseA_N"/>
    <property type="match status" value="1"/>
</dbReference>
<dbReference type="AlphaFoldDB" id="A0A7U7GB96"/>
<organism evidence="2 3">
    <name type="scientific">Candidatus Contendobacter odensis Run_B_J11</name>
    <dbReference type="NCBI Taxonomy" id="1400861"/>
    <lineage>
        <taxon>Bacteria</taxon>
        <taxon>Pseudomonadati</taxon>
        <taxon>Pseudomonadota</taxon>
        <taxon>Gammaproteobacteria</taxon>
        <taxon>Candidatus Competibacteraceae</taxon>
        <taxon>Candidatus Contendibacter</taxon>
    </lineage>
</organism>
<dbReference type="GO" id="GO:0016989">
    <property type="term" value="F:sigma factor antagonist activity"/>
    <property type="evidence" value="ECO:0007669"/>
    <property type="project" value="InterPro"/>
</dbReference>
<reference evidence="2 3" key="1">
    <citation type="journal article" date="2014" name="ISME J.">
        <title>Candidatus Competibacter-lineage genomes retrieved from metagenomes reveal functional metabolic diversity.</title>
        <authorList>
            <person name="McIlroy S.J."/>
            <person name="Albertsen M."/>
            <person name="Andresen E.K."/>
            <person name="Saunders A.M."/>
            <person name="Kristiansen R."/>
            <person name="Stokholm-Bjerregaard M."/>
            <person name="Nielsen K.L."/>
            <person name="Nielsen P.H."/>
        </authorList>
    </citation>
    <scope>NUCLEOTIDE SEQUENCE [LARGE SCALE GENOMIC DNA]</scope>
    <source>
        <strain evidence="2 3">Run_B_J11</strain>
    </source>
</reference>
<protein>
    <submittedName>
        <fullName evidence="2">Sigma factor RpoE negative regulatory protein RseA</fullName>
    </submittedName>
</protein>
<dbReference type="SUPFAM" id="SSF89069">
    <property type="entry name" value="N-terminal, cytoplasmic domain of anti-sigmaE factor RseA"/>
    <property type="match status" value="1"/>
</dbReference>
<evidence type="ECO:0000313" key="3">
    <source>
        <dbReference type="Proteomes" id="UP000019184"/>
    </source>
</evidence>
<dbReference type="PANTHER" id="PTHR38104:SF1">
    <property type="entry name" value="ANTI-SIGMA-E FACTOR RSEA"/>
    <property type="match status" value="1"/>
</dbReference>
<dbReference type="InterPro" id="IPR005572">
    <property type="entry name" value="Anti-sigma_E_RseA_N"/>
</dbReference>
<proteinExistence type="predicted"/>
<dbReference type="PANTHER" id="PTHR38104">
    <property type="match status" value="1"/>
</dbReference>
<evidence type="ECO:0000259" key="1">
    <source>
        <dbReference type="Pfam" id="PF03872"/>
    </source>
</evidence>
<dbReference type="InterPro" id="IPR052383">
    <property type="entry name" value="Anti-sigma-E_RseA-like"/>
</dbReference>
<dbReference type="Pfam" id="PF03872">
    <property type="entry name" value="RseA_N"/>
    <property type="match status" value="1"/>
</dbReference>
<dbReference type="EMBL" id="CBTK010000135">
    <property type="protein sequence ID" value="CDH45249.1"/>
    <property type="molecule type" value="Genomic_DNA"/>
</dbReference>
<keyword evidence="3" id="KW-1185">Reference proteome</keyword>
<evidence type="ECO:0000313" key="2">
    <source>
        <dbReference type="EMBL" id="CDH45249.1"/>
    </source>
</evidence>
<comment type="caution">
    <text evidence="2">The sequence shown here is derived from an EMBL/GenBank/DDBJ whole genome shotgun (WGS) entry which is preliminary data.</text>
</comment>
<dbReference type="Gene3D" id="1.10.10.880">
    <property type="entry name" value="Anti sigma-E protein RseA, N-terminal domain"/>
    <property type="match status" value="1"/>
</dbReference>
<accession>A0A7U7GB96</accession>
<feature type="domain" description="Anti sigma-E protein RseA N-terminal" evidence="1">
    <location>
        <begin position="22"/>
        <end position="89"/>
    </location>
</feature>
<dbReference type="RefSeq" id="WP_034432770.1">
    <property type="nucleotide sequence ID" value="NZ_CBTK010000135.1"/>
</dbReference>
<name>A0A7U7GB96_9GAMM</name>
<gene>
    <name evidence="2" type="ORF">BN874_220019</name>
</gene>
<dbReference type="OrthoDB" id="5298512at2"/>